<protein>
    <submittedName>
        <fullName evidence="3">YdcF family protein</fullName>
    </submittedName>
</protein>
<reference evidence="3 4" key="1">
    <citation type="journal article" date="2017" name="Eur. J. Clin. Microbiol. Infect. Dis.">
        <title>Uncommonly isolated clinical Pseudomonas: identification and phylogenetic assignation.</title>
        <authorList>
            <person name="Mulet M."/>
            <person name="Gomila M."/>
            <person name="Ramirez A."/>
            <person name="Cardew S."/>
            <person name="Moore E.R."/>
            <person name="Lalucat J."/>
            <person name="Garcia-Valdes E."/>
        </authorList>
    </citation>
    <scope>NUCLEOTIDE SEQUENCE [LARGE SCALE GENOMIC DNA]</scope>
    <source>
        <strain evidence="3 4">SD129</strain>
    </source>
</reference>
<dbReference type="CDD" id="cd06259">
    <property type="entry name" value="YdcF-like"/>
    <property type="match status" value="1"/>
</dbReference>
<accession>A0A5R9QHP4</accession>
<sequence>MPIRYIFKHLLMPPGCLLLLLLAAWWLRRRAPRLAALCFALGFGGLWIMSLPVTVEWAARALESRAPVLQEERWAGLAEHAQAIVVLGAGREQADPAWGADQPSHIALERLRYASRIAKASGLPILTSGGLHFGRRPPSEARIGAELLERDIGVQVRWLEERSRTTWENAVFSAQRLKAEGITRIVLVTSAPHMPRSRWCFEQNGLEVITAPVGFIGVPNERPLGGWLPEAKAVWQSGMLLNEAAGLLIYPYVYP</sequence>
<dbReference type="EMBL" id="QLAG01000005">
    <property type="protein sequence ID" value="TLX64580.1"/>
    <property type="molecule type" value="Genomic_DNA"/>
</dbReference>
<evidence type="ECO:0000259" key="2">
    <source>
        <dbReference type="Pfam" id="PF02698"/>
    </source>
</evidence>
<gene>
    <name evidence="3" type="ORF">DN820_05965</name>
</gene>
<proteinExistence type="predicted"/>
<keyword evidence="1" id="KW-0472">Membrane</keyword>
<keyword evidence="4" id="KW-1185">Reference proteome</keyword>
<evidence type="ECO:0000256" key="1">
    <source>
        <dbReference type="SAM" id="Phobius"/>
    </source>
</evidence>
<comment type="caution">
    <text evidence="3">The sequence shown here is derived from an EMBL/GenBank/DDBJ whole genome shotgun (WGS) entry which is preliminary data.</text>
</comment>
<name>A0A5R9QHP4_9GAMM</name>
<evidence type="ECO:0000313" key="3">
    <source>
        <dbReference type="EMBL" id="TLX64580.1"/>
    </source>
</evidence>
<feature type="domain" description="DUF218" evidence="2">
    <location>
        <begin position="82"/>
        <end position="246"/>
    </location>
</feature>
<dbReference type="RefSeq" id="WP_138411177.1">
    <property type="nucleotide sequence ID" value="NZ_QLAG01000005.1"/>
</dbReference>
<dbReference type="Pfam" id="PF02698">
    <property type="entry name" value="DUF218"/>
    <property type="match status" value="1"/>
</dbReference>
<organism evidence="3 4">
    <name type="scientific">Stutzerimonas nosocomialis</name>
    <dbReference type="NCBI Taxonomy" id="1056496"/>
    <lineage>
        <taxon>Bacteria</taxon>
        <taxon>Pseudomonadati</taxon>
        <taxon>Pseudomonadota</taxon>
        <taxon>Gammaproteobacteria</taxon>
        <taxon>Pseudomonadales</taxon>
        <taxon>Pseudomonadaceae</taxon>
        <taxon>Stutzerimonas</taxon>
    </lineage>
</organism>
<dbReference type="GO" id="GO:0000270">
    <property type="term" value="P:peptidoglycan metabolic process"/>
    <property type="evidence" value="ECO:0007669"/>
    <property type="project" value="TreeGrafter"/>
</dbReference>
<dbReference type="GO" id="GO:0005886">
    <property type="term" value="C:plasma membrane"/>
    <property type="evidence" value="ECO:0007669"/>
    <property type="project" value="TreeGrafter"/>
</dbReference>
<dbReference type="AlphaFoldDB" id="A0A5R9QHP4"/>
<evidence type="ECO:0000313" key="4">
    <source>
        <dbReference type="Proteomes" id="UP000306753"/>
    </source>
</evidence>
<dbReference type="Gene3D" id="3.40.50.620">
    <property type="entry name" value="HUPs"/>
    <property type="match status" value="1"/>
</dbReference>
<dbReference type="PANTHER" id="PTHR30336:SF4">
    <property type="entry name" value="ENVELOPE BIOGENESIS FACTOR ELYC"/>
    <property type="match status" value="1"/>
</dbReference>
<keyword evidence="1" id="KW-0812">Transmembrane</keyword>
<dbReference type="Proteomes" id="UP000306753">
    <property type="component" value="Unassembled WGS sequence"/>
</dbReference>
<feature type="transmembrane region" description="Helical" evidence="1">
    <location>
        <begin position="34"/>
        <end position="55"/>
    </location>
</feature>
<dbReference type="InterPro" id="IPR003848">
    <property type="entry name" value="DUF218"/>
</dbReference>
<dbReference type="InterPro" id="IPR051599">
    <property type="entry name" value="Cell_Envelope_Assoc"/>
</dbReference>
<dbReference type="GO" id="GO:0043164">
    <property type="term" value="P:Gram-negative-bacterium-type cell wall biogenesis"/>
    <property type="evidence" value="ECO:0007669"/>
    <property type="project" value="TreeGrafter"/>
</dbReference>
<keyword evidence="1" id="KW-1133">Transmembrane helix</keyword>
<dbReference type="InterPro" id="IPR014729">
    <property type="entry name" value="Rossmann-like_a/b/a_fold"/>
</dbReference>
<feature type="transmembrane region" description="Helical" evidence="1">
    <location>
        <begin position="6"/>
        <end position="27"/>
    </location>
</feature>
<dbReference type="PANTHER" id="PTHR30336">
    <property type="entry name" value="INNER MEMBRANE PROTEIN, PROBABLE PERMEASE"/>
    <property type="match status" value="1"/>
</dbReference>